<organism evidence="5 6">
    <name type="scientific">Streptomyces bathyalis</name>
    <dbReference type="NCBI Taxonomy" id="2710756"/>
    <lineage>
        <taxon>Bacteria</taxon>
        <taxon>Bacillati</taxon>
        <taxon>Actinomycetota</taxon>
        <taxon>Actinomycetes</taxon>
        <taxon>Kitasatosporales</taxon>
        <taxon>Streptomycetaceae</taxon>
        <taxon>Streptomyces</taxon>
    </lineage>
</organism>
<evidence type="ECO:0000313" key="6">
    <source>
        <dbReference type="Proteomes" id="UP000595046"/>
    </source>
</evidence>
<dbReference type="SUPFAM" id="SSF55469">
    <property type="entry name" value="FMN-dependent nitroreductase-like"/>
    <property type="match status" value="1"/>
</dbReference>
<dbReference type="AlphaFoldDB" id="A0A7T1TCL3"/>
<name>A0A7T1TCL3_9ACTN</name>
<keyword evidence="6" id="KW-1185">Reference proteome</keyword>
<feature type="domain" description="Nitroreductase" evidence="4">
    <location>
        <begin position="4"/>
        <end position="199"/>
    </location>
</feature>
<dbReference type="PANTHER" id="PTHR23026:SF90">
    <property type="entry name" value="IODOTYROSINE DEIODINASE 1"/>
    <property type="match status" value="1"/>
</dbReference>
<keyword evidence="2" id="KW-0288">FMN</keyword>
<dbReference type="Pfam" id="PF00881">
    <property type="entry name" value="Nitroreductase"/>
    <property type="match status" value="1"/>
</dbReference>
<evidence type="ECO:0000259" key="4">
    <source>
        <dbReference type="Pfam" id="PF00881"/>
    </source>
</evidence>
<evidence type="ECO:0000256" key="1">
    <source>
        <dbReference type="ARBA" id="ARBA00022630"/>
    </source>
</evidence>
<gene>
    <name evidence="5" type="ORF">G4Z16_08260</name>
</gene>
<evidence type="ECO:0000313" key="5">
    <source>
        <dbReference type="EMBL" id="QPP10517.1"/>
    </source>
</evidence>
<dbReference type="InterPro" id="IPR000415">
    <property type="entry name" value="Nitroreductase-like"/>
</dbReference>
<dbReference type="KEGG" id="sbat:G4Z16_08260"/>
<reference evidence="6" key="1">
    <citation type="submission" date="2020-02" db="EMBL/GenBank/DDBJ databases">
        <title>Streptomyces sp. ASO4wet.</title>
        <authorList>
            <person name="Risdian C."/>
            <person name="Landwehr W."/>
            <person name="Schupp P."/>
            <person name="Wink J."/>
        </authorList>
    </citation>
    <scope>NUCLEOTIDE SEQUENCE [LARGE SCALE GENOMIC DNA]</scope>
    <source>
        <strain evidence="6">ASO4wet</strain>
    </source>
</reference>
<dbReference type="EMBL" id="CP048882">
    <property type="protein sequence ID" value="QPP10517.1"/>
    <property type="molecule type" value="Genomic_DNA"/>
</dbReference>
<evidence type="ECO:0000256" key="2">
    <source>
        <dbReference type="ARBA" id="ARBA00022643"/>
    </source>
</evidence>
<accession>A0A7T1TCL3</accession>
<dbReference type="Proteomes" id="UP000595046">
    <property type="component" value="Chromosome"/>
</dbReference>
<sequence length="221" mass="24682">MSTTRAMRRLKPDPVPDELLEQLVQAAVWAPSGSNLQQFHYVVVTDRAVMSRLEPLWRRCVDAYLGSAGKATPPNMDEGAYRRMVAAIEYQRDHFAETPALIVPCYRYVQPKGDMEGLRAMRDALGTGALLRLMRSGVFSTVAETSSVYPGVQNLLLAARGLGLGATITVWHLMLEREWKQVLGIPKQVNTFAVIPVGWPVGNFGPVRRRPVPEVMHRDGW</sequence>
<keyword evidence="1" id="KW-0285">Flavoprotein</keyword>
<dbReference type="Gene3D" id="3.40.109.10">
    <property type="entry name" value="NADH Oxidase"/>
    <property type="match status" value="1"/>
</dbReference>
<keyword evidence="3" id="KW-0560">Oxidoreductase</keyword>
<dbReference type="InterPro" id="IPR029479">
    <property type="entry name" value="Nitroreductase"/>
</dbReference>
<protein>
    <submittedName>
        <fullName evidence="5">Nitroreductase</fullName>
    </submittedName>
</protein>
<dbReference type="PANTHER" id="PTHR23026">
    <property type="entry name" value="NADPH NITROREDUCTASE"/>
    <property type="match status" value="1"/>
</dbReference>
<evidence type="ECO:0000256" key="3">
    <source>
        <dbReference type="ARBA" id="ARBA00023002"/>
    </source>
</evidence>
<dbReference type="GO" id="GO:0016491">
    <property type="term" value="F:oxidoreductase activity"/>
    <property type="evidence" value="ECO:0007669"/>
    <property type="project" value="UniProtKB-KW"/>
</dbReference>
<proteinExistence type="predicted"/>
<dbReference type="InterPro" id="IPR050627">
    <property type="entry name" value="Nitroreductase/BluB"/>
</dbReference>